<sequence>MPGRKLLSITLFFHVQRAIQRVDSLLGGHMDTPTQLPKWSYTANGLPEAPTMECVLYVLHRNTTLREQTGAESMWDFCYDNSPTFITNCLQVAGVAYTRIKNARKSSPTRTLLGVMIIAIIQAVIYEMAPDEYLQMQNDFMQRKIKELASTTS</sequence>
<keyword evidence="1" id="KW-0812">Transmembrane</keyword>
<dbReference type="AlphaFoldDB" id="A0A2M7V4G9"/>
<keyword evidence="1" id="KW-0472">Membrane</keyword>
<proteinExistence type="predicted"/>
<gene>
    <name evidence="2" type="ORF">COX83_02115</name>
</gene>
<feature type="transmembrane region" description="Helical" evidence="1">
    <location>
        <begin position="112"/>
        <end position="129"/>
    </location>
</feature>
<keyword evidence="1" id="KW-1133">Transmembrane helix</keyword>
<evidence type="ECO:0000256" key="1">
    <source>
        <dbReference type="SAM" id="Phobius"/>
    </source>
</evidence>
<protein>
    <submittedName>
        <fullName evidence="2">Uncharacterized protein</fullName>
    </submittedName>
</protein>
<comment type="caution">
    <text evidence="2">The sequence shown here is derived from an EMBL/GenBank/DDBJ whole genome shotgun (WGS) entry which is preliminary data.</text>
</comment>
<dbReference type="Proteomes" id="UP000230078">
    <property type="component" value="Unassembled WGS sequence"/>
</dbReference>
<evidence type="ECO:0000313" key="3">
    <source>
        <dbReference type="Proteomes" id="UP000230078"/>
    </source>
</evidence>
<evidence type="ECO:0000313" key="2">
    <source>
        <dbReference type="EMBL" id="PIZ93425.1"/>
    </source>
</evidence>
<reference evidence="3" key="1">
    <citation type="submission" date="2017-09" db="EMBL/GenBank/DDBJ databases">
        <title>Depth-based differentiation of microbial function through sediment-hosted aquifers and enrichment of novel symbionts in the deep terrestrial subsurface.</title>
        <authorList>
            <person name="Probst A.J."/>
            <person name="Ladd B."/>
            <person name="Jarett J.K."/>
            <person name="Geller-Mcgrath D.E."/>
            <person name="Sieber C.M.K."/>
            <person name="Emerson J.B."/>
            <person name="Anantharaman K."/>
            <person name="Thomas B.C."/>
            <person name="Malmstrom R."/>
            <person name="Stieglmeier M."/>
            <person name="Klingl A."/>
            <person name="Woyke T."/>
            <person name="Ryan C.M."/>
            <person name="Banfield J.F."/>
        </authorList>
    </citation>
    <scope>NUCLEOTIDE SEQUENCE [LARGE SCALE GENOMIC DNA]</scope>
</reference>
<name>A0A2M7V4G9_9BACT</name>
<dbReference type="EMBL" id="PFPI01000026">
    <property type="protein sequence ID" value="PIZ93425.1"/>
    <property type="molecule type" value="Genomic_DNA"/>
</dbReference>
<organism evidence="2 3">
    <name type="scientific">Candidatus Magasanikbacteria bacterium CG_4_10_14_0_2_um_filter_41_31</name>
    <dbReference type="NCBI Taxonomy" id="1974639"/>
    <lineage>
        <taxon>Bacteria</taxon>
        <taxon>Candidatus Magasanikiibacteriota</taxon>
    </lineage>
</organism>
<accession>A0A2M7V4G9</accession>